<accession>A0A8B7YP35</accession>
<dbReference type="RefSeq" id="XP_022095028.1">
    <property type="nucleotide sequence ID" value="XM_022239336.1"/>
</dbReference>
<dbReference type="OrthoDB" id="444325at2759"/>
<name>A0A8B7YP35_ACAPL</name>
<protein>
    <recommendedName>
        <fullName evidence="2">CWF19-like protein 1</fullName>
    </recommendedName>
</protein>
<feature type="domain" description="Cwf19-like protein C-terminal" evidence="4">
    <location>
        <begin position="436"/>
        <end position="527"/>
    </location>
</feature>
<dbReference type="GO" id="GO:0061632">
    <property type="term" value="F:RNA lariat debranching enzyme activator activity"/>
    <property type="evidence" value="ECO:0007669"/>
    <property type="project" value="TreeGrafter"/>
</dbReference>
<feature type="region of interest" description="Disordered" evidence="3">
    <location>
        <begin position="263"/>
        <end position="318"/>
    </location>
</feature>
<dbReference type="GO" id="GO:0000398">
    <property type="term" value="P:mRNA splicing, via spliceosome"/>
    <property type="evidence" value="ECO:0007669"/>
    <property type="project" value="TreeGrafter"/>
</dbReference>
<sequence>MSAKALKILVCGDVEGKFCQLFSRVSSVNRKAGPFEMLLCVGEFFGTAEEEWRKFETGEEKAPIPTYILGPNKPENMKFIKDINGCELCENITYLGKKGIFNAASGLQIGYLSGTEQAHVAVQEPNNFSKADIDALAVPLISDSKFKGLDVLLTTPWPKGVFKYASTPEGLDPTTTGSSLIADLALALRPRYHFAAQEGAFYERLPYRNHKVLTETTKHVTRFLGLARVGNPEKKKYLYAFNIIPMKSMEREELVKQPQDVTECPYNWSGTRPEQRPEVDMSNQYFFSQSSGGRGRGQKRSRGQHHSGPDRKKRPQPTGPCWFCLGSPEVEKHLVVSVGTTTYMALAKGGLVPDHVLILPIGHYQSIVDLPEDVIQELEQYKSTLRRYFRSRGKTCVIFERNFKTQHLQLQVVPIGRALCDDIKDVFTSKAESQKLDLFEIPKHTDLKQVMSVGNPYFYVELDGGVKLLHQIKKNEFFPLQLGREIMACEELLNMPERANWKACSIDKEEETRLAQEFRQKFGPFDFNDE</sequence>
<dbReference type="InterPro" id="IPR006767">
    <property type="entry name" value="Cwf19-like_C_dom-2"/>
</dbReference>
<feature type="compositionally biased region" description="Basic residues" evidence="3">
    <location>
        <begin position="296"/>
        <end position="315"/>
    </location>
</feature>
<feature type="domain" description="Cwf19-like C-terminal" evidence="5">
    <location>
        <begin position="310"/>
        <end position="427"/>
    </location>
</feature>
<dbReference type="AlphaFoldDB" id="A0A8B7YP35"/>
<organism evidence="6 7">
    <name type="scientific">Acanthaster planci</name>
    <name type="common">Crown-of-thorns starfish</name>
    <dbReference type="NCBI Taxonomy" id="133434"/>
    <lineage>
        <taxon>Eukaryota</taxon>
        <taxon>Metazoa</taxon>
        <taxon>Echinodermata</taxon>
        <taxon>Eleutherozoa</taxon>
        <taxon>Asterozoa</taxon>
        <taxon>Asteroidea</taxon>
        <taxon>Valvatacea</taxon>
        <taxon>Valvatida</taxon>
        <taxon>Acanthasteridae</taxon>
        <taxon>Acanthaster</taxon>
    </lineage>
</organism>
<dbReference type="InterPro" id="IPR036265">
    <property type="entry name" value="HIT-like_sf"/>
</dbReference>
<dbReference type="FunFam" id="3.30.428.10:FF:000024">
    <property type="entry name" value="CWF19-like cell cycle control factor 1"/>
    <property type="match status" value="1"/>
</dbReference>
<evidence type="ECO:0000256" key="1">
    <source>
        <dbReference type="ARBA" id="ARBA00006795"/>
    </source>
</evidence>
<evidence type="ECO:0000313" key="7">
    <source>
        <dbReference type="RefSeq" id="XP_022095028.1"/>
    </source>
</evidence>
<dbReference type="CTD" id="55280"/>
<dbReference type="Pfam" id="PF04677">
    <property type="entry name" value="CwfJ_C_1"/>
    <property type="match status" value="1"/>
</dbReference>
<dbReference type="Pfam" id="PF04676">
    <property type="entry name" value="CwfJ_C_2"/>
    <property type="match status" value="1"/>
</dbReference>
<reference evidence="7" key="1">
    <citation type="submission" date="2025-08" db="UniProtKB">
        <authorList>
            <consortium name="RefSeq"/>
        </authorList>
    </citation>
    <scope>IDENTIFICATION</scope>
</reference>
<dbReference type="Gene3D" id="3.30.428.10">
    <property type="entry name" value="HIT-like"/>
    <property type="match status" value="1"/>
</dbReference>
<evidence type="ECO:0000259" key="5">
    <source>
        <dbReference type="Pfam" id="PF04677"/>
    </source>
</evidence>
<evidence type="ECO:0000256" key="2">
    <source>
        <dbReference type="ARBA" id="ARBA00041007"/>
    </source>
</evidence>
<dbReference type="GeneID" id="110981621"/>
<dbReference type="PANTHER" id="PTHR12072:SF4">
    <property type="entry name" value="CWF19-LIKE PROTEIN 1"/>
    <property type="match status" value="1"/>
</dbReference>
<proteinExistence type="inferred from homology"/>
<gene>
    <name evidence="7" type="primary">LOC110981621</name>
</gene>
<dbReference type="OMA" id="IVPITHY"/>
<comment type="similarity">
    <text evidence="1">Belongs to the CWF19 family.</text>
</comment>
<evidence type="ECO:0000259" key="4">
    <source>
        <dbReference type="Pfam" id="PF04676"/>
    </source>
</evidence>
<dbReference type="PANTHER" id="PTHR12072">
    <property type="entry name" value="CWF19, CELL CYCLE CONTROL PROTEIN"/>
    <property type="match status" value="1"/>
</dbReference>
<evidence type="ECO:0000256" key="3">
    <source>
        <dbReference type="SAM" id="MobiDB-lite"/>
    </source>
</evidence>
<keyword evidence="6" id="KW-1185">Reference proteome</keyword>
<dbReference type="SUPFAM" id="SSF54197">
    <property type="entry name" value="HIT-like"/>
    <property type="match status" value="1"/>
</dbReference>
<dbReference type="GO" id="GO:0071014">
    <property type="term" value="C:post-mRNA release spliceosomal complex"/>
    <property type="evidence" value="ECO:0007669"/>
    <property type="project" value="TreeGrafter"/>
</dbReference>
<dbReference type="Proteomes" id="UP000694845">
    <property type="component" value="Unplaced"/>
</dbReference>
<dbReference type="KEGG" id="aplc:110981621"/>
<dbReference type="InterPro" id="IPR006768">
    <property type="entry name" value="Cwf19-like_C_dom-1"/>
</dbReference>
<dbReference type="InterPro" id="IPR040194">
    <property type="entry name" value="Cwf19-like"/>
</dbReference>
<evidence type="ECO:0000313" key="6">
    <source>
        <dbReference type="Proteomes" id="UP000694845"/>
    </source>
</evidence>
<dbReference type="CDD" id="cd07380">
    <property type="entry name" value="MPP_CWF19_N"/>
    <property type="match status" value="1"/>
</dbReference>